<evidence type="ECO:0000313" key="9">
    <source>
        <dbReference type="EMBL" id="NEX22583.1"/>
    </source>
</evidence>
<keyword evidence="3" id="KW-0973">c-di-GMP</keyword>
<dbReference type="PROSITE" id="PS50883">
    <property type="entry name" value="EAL"/>
    <property type="match status" value="1"/>
</dbReference>
<feature type="transmembrane region" description="Helical" evidence="6">
    <location>
        <begin position="91"/>
        <end position="110"/>
    </location>
</feature>
<evidence type="ECO:0000256" key="2">
    <source>
        <dbReference type="ARBA" id="ARBA00012282"/>
    </source>
</evidence>
<dbReference type="Pfam" id="PF00563">
    <property type="entry name" value="EAL"/>
    <property type="match status" value="1"/>
</dbReference>
<dbReference type="SUPFAM" id="SSF55073">
    <property type="entry name" value="Nucleotide cyclase"/>
    <property type="match status" value="1"/>
</dbReference>
<dbReference type="RefSeq" id="WP_164655680.1">
    <property type="nucleotide sequence ID" value="NZ_JAAIJR010000109.1"/>
</dbReference>
<keyword evidence="5" id="KW-0175">Coiled coil</keyword>
<keyword evidence="6" id="KW-0472">Membrane</keyword>
<feature type="domain" description="EAL" evidence="7">
    <location>
        <begin position="430"/>
        <end position="684"/>
    </location>
</feature>
<feature type="transmembrane region" description="Helical" evidence="6">
    <location>
        <begin position="21"/>
        <end position="42"/>
    </location>
</feature>
<dbReference type="CDD" id="cd01948">
    <property type="entry name" value="EAL"/>
    <property type="match status" value="1"/>
</dbReference>
<evidence type="ECO:0000256" key="5">
    <source>
        <dbReference type="SAM" id="Coils"/>
    </source>
</evidence>
<dbReference type="SMART" id="SM00052">
    <property type="entry name" value="EAL"/>
    <property type="match status" value="1"/>
</dbReference>
<evidence type="ECO:0000256" key="6">
    <source>
        <dbReference type="SAM" id="Phobius"/>
    </source>
</evidence>
<feature type="transmembrane region" description="Helical" evidence="6">
    <location>
        <begin position="116"/>
        <end position="136"/>
    </location>
</feature>
<evidence type="ECO:0000313" key="10">
    <source>
        <dbReference type="Proteomes" id="UP000471640"/>
    </source>
</evidence>
<dbReference type="GO" id="GO:0071732">
    <property type="term" value="P:cellular response to nitric oxide"/>
    <property type="evidence" value="ECO:0007669"/>
    <property type="project" value="UniProtKB-ARBA"/>
</dbReference>
<dbReference type="PANTHER" id="PTHR44757:SF2">
    <property type="entry name" value="BIOFILM ARCHITECTURE MAINTENANCE PROTEIN MBAA"/>
    <property type="match status" value="1"/>
</dbReference>
<feature type="coiled-coil region" evidence="5">
    <location>
        <begin position="233"/>
        <end position="260"/>
    </location>
</feature>
<dbReference type="CDD" id="cd01949">
    <property type="entry name" value="GGDEF"/>
    <property type="match status" value="1"/>
</dbReference>
<dbReference type="InterPro" id="IPR029787">
    <property type="entry name" value="Nucleotide_cyclase"/>
</dbReference>
<reference evidence="9 10" key="2">
    <citation type="submission" date="2020-02" db="EMBL/GenBank/DDBJ databases">
        <title>Genome sequences of Thiorhodococcus mannitoliphagus and Thiorhodococcus minor, purple sulfur photosynthetic bacteria in the gammaproteobacterial family, Chromatiaceae.</title>
        <authorList>
            <person name="Aviles F.A."/>
            <person name="Meyer T.E."/>
            <person name="Kyndt J.A."/>
        </authorList>
    </citation>
    <scope>NUCLEOTIDE SEQUENCE [LARGE SCALE GENOMIC DNA]</scope>
    <source>
        <strain evidence="9 10">DSM 18266</strain>
    </source>
</reference>
<feature type="transmembrane region" description="Helical" evidence="6">
    <location>
        <begin position="54"/>
        <end position="71"/>
    </location>
</feature>
<dbReference type="PANTHER" id="PTHR44757">
    <property type="entry name" value="DIGUANYLATE CYCLASE DGCP"/>
    <property type="match status" value="1"/>
</dbReference>
<evidence type="ECO:0000256" key="4">
    <source>
        <dbReference type="ARBA" id="ARBA00051114"/>
    </source>
</evidence>
<evidence type="ECO:0000259" key="7">
    <source>
        <dbReference type="PROSITE" id="PS50883"/>
    </source>
</evidence>
<dbReference type="FunFam" id="3.20.20.450:FF:000001">
    <property type="entry name" value="Cyclic di-GMP phosphodiesterase yahA"/>
    <property type="match status" value="1"/>
</dbReference>
<evidence type="ECO:0000256" key="1">
    <source>
        <dbReference type="ARBA" id="ARBA00001946"/>
    </source>
</evidence>
<dbReference type="PROSITE" id="PS50887">
    <property type="entry name" value="GGDEF"/>
    <property type="match status" value="1"/>
</dbReference>
<name>A0A6P1DZW9_9GAMM</name>
<dbReference type="SUPFAM" id="SSF141868">
    <property type="entry name" value="EAL domain-like"/>
    <property type="match status" value="1"/>
</dbReference>
<comment type="catalytic activity">
    <reaction evidence="4">
        <text>3',3'-c-di-GMP + H2O = 5'-phosphoguanylyl(3'-&gt;5')guanosine + H(+)</text>
        <dbReference type="Rhea" id="RHEA:24902"/>
        <dbReference type="ChEBI" id="CHEBI:15377"/>
        <dbReference type="ChEBI" id="CHEBI:15378"/>
        <dbReference type="ChEBI" id="CHEBI:58754"/>
        <dbReference type="ChEBI" id="CHEBI:58805"/>
        <dbReference type="EC" id="3.1.4.52"/>
    </reaction>
    <physiologicalReaction direction="left-to-right" evidence="4">
        <dbReference type="Rhea" id="RHEA:24903"/>
    </physiologicalReaction>
</comment>
<comment type="caution">
    <text evidence="9">The sequence shown here is derived from an EMBL/GenBank/DDBJ whole genome shotgun (WGS) entry which is preliminary data.</text>
</comment>
<dbReference type="EMBL" id="JAAIJR010000109">
    <property type="protein sequence ID" value="NEX22583.1"/>
    <property type="molecule type" value="Genomic_DNA"/>
</dbReference>
<reference evidence="10" key="1">
    <citation type="journal article" date="2020" name="Microbiol. Resour. Announc.">
        <title>Draft Genome Sequences of Thiorhodococcus mannitoliphagus and Thiorhodococcus minor, Purple Sulfur Photosynthetic Bacteria in the Gammaproteobacterial Family Chromatiaceae.</title>
        <authorList>
            <person name="Aviles F.A."/>
            <person name="Meyer T.E."/>
            <person name="Kyndt J.A."/>
        </authorList>
    </citation>
    <scope>NUCLEOTIDE SEQUENCE [LARGE SCALE GENOMIC DNA]</scope>
    <source>
        <strain evidence="10">DSM 18266</strain>
    </source>
</reference>
<accession>A0A6P1DZW9</accession>
<proteinExistence type="predicted"/>
<dbReference type="InterPro" id="IPR035919">
    <property type="entry name" value="EAL_sf"/>
</dbReference>
<dbReference type="InterPro" id="IPR043128">
    <property type="entry name" value="Rev_trsase/Diguanyl_cyclase"/>
</dbReference>
<keyword evidence="10" id="KW-1185">Reference proteome</keyword>
<dbReference type="NCBIfam" id="TIGR00254">
    <property type="entry name" value="GGDEF"/>
    <property type="match status" value="1"/>
</dbReference>
<evidence type="ECO:0000259" key="8">
    <source>
        <dbReference type="PROSITE" id="PS50887"/>
    </source>
</evidence>
<dbReference type="Gene3D" id="3.30.70.270">
    <property type="match status" value="1"/>
</dbReference>
<dbReference type="AlphaFoldDB" id="A0A6P1DZW9"/>
<protein>
    <recommendedName>
        <fullName evidence="2">cyclic-guanylate-specific phosphodiesterase</fullName>
        <ecNumber evidence="2">3.1.4.52</ecNumber>
    </recommendedName>
</protein>
<keyword evidence="6" id="KW-1133">Transmembrane helix</keyword>
<dbReference type="InterPro" id="IPR000160">
    <property type="entry name" value="GGDEF_dom"/>
</dbReference>
<organism evidence="9 10">
    <name type="scientific">Thiorhodococcus mannitoliphagus</name>
    <dbReference type="NCBI Taxonomy" id="329406"/>
    <lineage>
        <taxon>Bacteria</taxon>
        <taxon>Pseudomonadati</taxon>
        <taxon>Pseudomonadota</taxon>
        <taxon>Gammaproteobacteria</taxon>
        <taxon>Chromatiales</taxon>
        <taxon>Chromatiaceae</taxon>
        <taxon>Thiorhodococcus</taxon>
    </lineage>
</organism>
<dbReference type="SMART" id="SM00267">
    <property type="entry name" value="GGDEF"/>
    <property type="match status" value="1"/>
</dbReference>
<sequence length="703" mass="77886">MLKRARLTEQQRLVLVAEQVRALYLQAPISNLTVCAVSLLYFFALRSRLDADLLLAWTGLMWGAAGYRLSLWHRYRRQGFTAPASLWLRRYTLASLWIGGAWSLIVLFLADMSDHIVVAALSMLVFGVTSSAVAILSMHLPSFLVYVYPQILVLGAMLLSQQVAGLTILTVALCGYLLMLTLLARNAHRLFASHVYLANENQDLVTRLNAENARRETVIQERTRALSETNLALKAEIAERKKAEESLRQQERSLRRLAHHDPLTALPNRLLMIDRLGQAIRRAHRTGTGLAVLFIDLDHFKEINDSLGHSVGDAFLKAVAKRLVQTLRAEDTVARLGGDEFVVIAEQVQDSADASAIADLIQGAFKAPFEVGLGDFGSTLSIGISLYPADGVDTETLLRNADAAMYRAKSDGRNAYRFYAADMTEKARVRVEMEAALRQALDGDAFRLLFQPQFELSTGRLIGAEALIRWEHPTQGLLLPASFIPMAESTGQIEQIGTWVLEEACSLLARWERAGMRDLVLAVNVSGRQFLKGDLVDRIQAILQGSGCDPRRLELEITEGFLIRRPERARAMLQEIREMGIRIVIDDFGTGYSSLSHLKAFPISKIKIDLSFVRDVTSSPNDQAIATAIVALGRSFGLSVIAEGVETPEQAEFLGRCGCDQAQGFLYSRPLSESAFIGYWKTQQSQDADVRTSHPGFGVENTP</sequence>
<dbReference type="EC" id="3.1.4.52" evidence="2"/>
<keyword evidence="6" id="KW-0812">Transmembrane</keyword>
<gene>
    <name evidence="9" type="ORF">G3480_20120</name>
</gene>
<comment type="cofactor">
    <cofactor evidence="1">
        <name>Mg(2+)</name>
        <dbReference type="ChEBI" id="CHEBI:18420"/>
    </cofactor>
</comment>
<dbReference type="InterPro" id="IPR001633">
    <property type="entry name" value="EAL_dom"/>
</dbReference>
<dbReference type="InterPro" id="IPR052155">
    <property type="entry name" value="Biofilm_reg_signaling"/>
</dbReference>
<dbReference type="Pfam" id="PF00990">
    <property type="entry name" value="GGDEF"/>
    <property type="match status" value="1"/>
</dbReference>
<dbReference type="Proteomes" id="UP000471640">
    <property type="component" value="Unassembled WGS sequence"/>
</dbReference>
<dbReference type="FunFam" id="3.30.70.270:FF:000001">
    <property type="entry name" value="Diguanylate cyclase domain protein"/>
    <property type="match status" value="1"/>
</dbReference>
<evidence type="ECO:0000256" key="3">
    <source>
        <dbReference type="ARBA" id="ARBA00022636"/>
    </source>
</evidence>
<dbReference type="GO" id="GO:0071111">
    <property type="term" value="F:cyclic-guanylate-specific phosphodiesterase activity"/>
    <property type="evidence" value="ECO:0007669"/>
    <property type="project" value="UniProtKB-EC"/>
</dbReference>
<feature type="domain" description="GGDEF" evidence="8">
    <location>
        <begin position="288"/>
        <end position="421"/>
    </location>
</feature>
<dbReference type="Gene3D" id="3.20.20.450">
    <property type="entry name" value="EAL domain"/>
    <property type="match status" value="1"/>
</dbReference>